<dbReference type="EMBL" id="KV417519">
    <property type="protein sequence ID" value="KZP25746.1"/>
    <property type="molecule type" value="Genomic_DNA"/>
</dbReference>
<name>A0A166P612_9AGAM</name>
<proteinExistence type="predicted"/>
<evidence type="ECO:0000313" key="2">
    <source>
        <dbReference type="Proteomes" id="UP000076532"/>
    </source>
</evidence>
<accession>A0A166P612</accession>
<organism evidence="1 2">
    <name type="scientific">Athelia psychrophila</name>
    <dbReference type="NCBI Taxonomy" id="1759441"/>
    <lineage>
        <taxon>Eukaryota</taxon>
        <taxon>Fungi</taxon>
        <taxon>Dikarya</taxon>
        <taxon>Basidiomycota</taxon>
        <taxon>Agaricomycotina</taxon>
        <taxon>Agaricomycetes</taxon>
        <taxon>Agaricomycetidae</taxon>
        <taxon>Atheliales</taxon>
        <taxon>Atheliaceae</taxon>
        <taxon>Athelia</taxon>
    </lineage>
</organism>
<sequence length="67" mass="7509">MTSEATTAAETIPVIRSDIWFGDGNIVLEAGRVQFKVHGPGECWPCTRPFSKICLVSRSHQFLERQC</sequence>
<gene>
    <name evidence="1" type="ORF">FIBSPDRAFT_855648</name>
</gene>
<evidence type="ECO:0000313" key="1">
    <source>
        <dbReference type="EMBL" id="KZP25746.1"/>
    </source>
</evidence>
<protein>
    <submittedName>
        <fullName evidence="1">Uncharacterized protein</fullName>
    </submittedName>
</protein>
<keyword evidence="2" id="KW-1185">Reference proteome</keyword>
<dbReference type="AlphaFoldDB" id="A0A166P612"/>
<dbReference type="Proteomes" id="UP000076532">
    <property type="component" value="Unassembled WGS sequence"/>
</dbReference>
<reference evidence="1 2" key="1">
    <citation type="journal article" date="2016" name="Mol. Biol. Evol.">
        <title>Comparative Genomics of Early-Diverging Mushroom-Forming Fungi Provides Insights into the Origins of Lignocellulose Decay Capabilities.</title>
        <authorList>
            <person name="Nagy L.G."/>
            <person name="Riley R."/>
            <person name="Tritt A."/>
            <person name="Adam C."/>
            <person name="Daum C."/>
            <person name="Floudas D."/>
            <person name="Sun H."/>
            <person name="Yadav J.S."/>
            <person name="Pangilinan J."/>
            <person name="Larsson K.H."/>
            <person name="Matsuura K."/>
            <person name="Barry K."/>
            <person name="Labutti K."/>
            <person name="Kuo R."/>
            <person name="Ohm R.A."/>
            <person name="Bhattacharya S.S."/>
            <person name="Shirouzu T."/>
            <person name="Yoshinaga Y."/>
            <person name="Martin F.M."/>
            <person name="Grigoriev I.V."/>
            <person name="Hibbett D.S."/>
        </authorList>
    </citation>
    <scope>NUCLEOTIDE SEQUENCE [LARGE SCALE GENOMIC DNA]</scope>
    <source>
        <strain evidence="1 2">CBS 109695</strain>
    </source>
</reference>